<feature type="domain" description="AAA+ ATPase" evidence="2">
    <location>
        <begin position="60"/>
        <end position="195"/>
    </location>
</feature>
<protein>
    <recommendedName>
        <fullName evidence="2">AAA+ ATPase domain-containing protein</fullName>
    </recommendedName>
</protein>
<comment type="caution">
    <text evidence="3">The sequence shown here is derived from an EMBL/GenBank/DDBJ whole genome shotgun (WGS) entry which is preliminary data.</text>
</comment>
<dbReference type="InterPro" id="IPR028350">
    <property type="entry name" value="DNAC/IstB-like"/>
</dbReference>
<proteinExistence type="predicted"/>
<dbReference type="InterPro" id="IPR003593">
    <property type="entry name" value="AAA+_ATPase"/>
</dbReference>
<dbReference type="GO" id="GO:0006260">
    <property type="term" value="P:DNA replication"/>
    <property type="evidence" value="ECO:0007669"/>
    <property type="project" value="TreeGrafter"/>
</dbReference>
<feature type="compositionally biased region" description="Basic residues" evidence="1">
    <location>
        <begin position="212"/>
        <end position="232"/>
    </location>
</feature>
<reference evidence="3" key="1">
    <citation type="journal article" date="2014" name="Front. Microbiol.">
        <title>High frequency of phylogenetically diverse reductive dehalogenase-homologous genes in deep subseafloor sedimentary metagenomes.</title>
        <authorList>
            <person name="Kawai M."/>
            <person name="Futagami T."/>
            <person name="Toyoda A."/>
            <person name="Takaki Y."/>
            <person name="Nishi S."/>
            <person name="Hori S."/>
            <person name="Arai W."/>
            <person name="Tsubouchi T."/>
            <person name="Morono Y."/>
            <person name="Uchiyama I."/>
            <person name="Ito T."/>
            <person name="Fujiyama A."/>
            <person name="Inagaki F."/>
            <person name="Takami H."/>
        </authorList>
    </citation>
    <scope>NUCLEOTIDE SEQUENCE</scope>
    <source>
        <strain evidence="3">Expedition CK06-06</strain>
    </source>
</reference>
<name>X0SM60_9ZZZZ</name>
<dbReference type="EMBL" id="BARS01009973">
    <property type="protein sequence ID" value="GAF82173.1"/>
    <property type="molecule type" value="Genomic_DNA"/>
</dbReference>
<evidence type="ECO:0000313" key="3">
    <source>
        <dbReference type="EMBL" id="GAF82173.1"/>
    </source>
</evidence>
<feature type="region of interest" description="Disordered" evidence="1">
    <location>
        <begin position="202"/>
        <end position="232"/>
    </location>
</feature>
<dbReference type="SUPFAM" id="SSF52540">
    <property type="entry name" value="P-loop containing nucleoside triphosphate hydrolases"/>
    <property type="match status" value="1"/>
</dbReference>
<dbReference type="PIRSF" id="PIRSF003073">
    <property type="entry name" value="DNAC_TnpB_IstB"/>
    <property type="match status" value="1"/>
</dbReference>
<dbReference type="Pfam" id="PF01695">
    <property type="entry name" value="IstB_IS21"/>
    <property type="match status" value="1"/>
</dbReference>
<dbReference type="CDD" id="cd00009">
    <property type="entry name" value="AAA"/>
    <property type="match status" value="1"/>
</dbReference>
<feature type="compositionally biased region" description="Basic and acidic residues" evidence="1">
    <location>
        <begin position="202"/>
        <end position="211"/>
    </location>
</feature>
<feature type="non-terminal residue" evidence="3">
    <location>
        <position position="1"/>
    </location>
</feature>
<sequence length="232" mass="26364">WVATLIDGEEVERGRRSLERRIRTSKVGRFRPIADFDWSWPDKIDRPLIEELMQLGFIEEATNVILAGPNGVGKSTIAQNIAHQALLRGHRVLCTTASAMLNDLAARDTSTALARRLRRYTNPAVLLVDEVGYLSYDSRAADLLFEVVSRRHQQRPIILTTNKPFAEWNEVFPNSSSVTAMVDRLLHRAEIVKIEGESYRAKEAKEHAAEKARKRAAKGRKRKVPRKNATRE</sequence>
<dbReference type="PANTHER" id="PTHR30050:SF4">
    <property type="entry name" value="ATP-BINDING PROTEIN RV3427C IN INSERTION SEQUENCE-RELATED"/>
    <property type="match status" value="1"/>
</dbReference>
<dbReference type="PANTHER" id="PTHR30050">
    <property type="entry name" value="CHROMOSOMAL REPLICATION INITIATOR PROTEIN DNAA"/>
    <property type="match status" value="1"/>
</dbReference>
<dbReference type="InterPro" id="IPR002611">
    <property type="entry name" value="IstB_ATP-bd"/>
</dbReference>
<dbReference type="SMART" id="SM00382">
    <property type="entry name" value="AAA"/>
    <property type="match status" value="1"/>
</dbReference>
<evidence type="ECO:0000259" key="2">
    <source>
        <dbReference type="SMART" id="SM00382"/>
    </source>
</evidence>
<dbReference type="GO" id="GO:0005524">
    <property type="term" value="F:ATP binding"/>
    <property type="evidence" value="ECO:0007669"/>
    <property type="project" value="InterPro"/>
</dbReference>
<evidence type="ECO:0000256" key="1">
    <source>
        <dbReference type="SAM" id="MobiDB-lite"/>
    </source>
</evidence>
<dbReference type="InterPro" id="IPR027417">
    <property type="entry name" value="P-loop_NTPase"/>
</dbReference>
<dbReference type="AlphaFoldDB" id="X0SM60"/>
<dbReference type="Gene3D" id="3.40.50.300">
    <property type="entry name" value="P-loop containing nucleotide triphosphate hydrolases"/>
    <property type="match status" value="1"/>
</dbReference>
<gene>
    <name evidence="3" type="ORF">S01H1_18623</name>
</gene>
<accession>X0SM60</accession>
<organism evidence="3">
    <name type="scientific">marine sediment metagenome</name>
    <dbReference type="NCBI Taxonomy" id="412755"/>
    <lineage>
        <taxon>unclassified sequences</taxon>
        <taxon>metagenomes</taxon>
        <taxon>ecological metagenomes</taxon>
    </lineage>
</organism>